<evidence type="ECO:0000256" key="3">
    <source>
        <dbReference type="ARBA" id="ARBA00023163"/>
    </source>
</evidence>
<dbReference type="PANTHER" id="PTHR43280">
    <property type="entry name" value="ARAC-FAMILY TRANSCRIPTIONAL REGULATOR"/>
    <property type="match status" value="1"/>
</dbReference>
<feature type="domain" description="HTH araC/xylS-type" evidence="5">
    <location>
        <begin position="369"/>
        <end position="467"/>
    </location>
</feature>
<evidence type="ECO:0000313" key="7">
    <source>
        <dbReference type="EMBL" id="MFB9328662.1"/>
    </source>
</evidence>
<sequence>MKICVVDDEREVRMSILQKLNALFPDDEIFDAEFGHQALERIEVVRPDLAFLDIRMPEIGGLDILKRLKASYPAMHVVIISGYDDFEYARQALQYGASDYLLKPADRIQLREIVNKVRSSLQMSLLQEVRQWIDAVSIPLLAGLRIVPREAGIWFDERLWKAISFDHGDTGSASPRNGETGLVFTFALEDGTEGSVVGMTIEPASGGFREKTDFLPSFLAEYRKLRARMFFQSRQATADSGGRSSKEWTRRADACRERIVLHARGGDYVELESAFDEWLESLGHLDYAALERQCAYLMALLDEGLSKKDMLIVDEDILRYWQQWVSNHTSWDTLQQRLRRIVLGGIKAIQDVERKERKERDQPPGSWFQQALSLIESSADMNVSLEAVAEAVNVHPVTLSRMFKQQMGENFVRYLTRKRLTHAKDRLLHTHKKINEIAEETGYADHAYFRSLFKREFGYSPSEFRKQHGINGGLEDHE</sequence>
<reference evidence="7 8" key="1">
    <citation type="submission" date="2024-09" db="EMBL/GenBank/DDBJ databases">
        <authorList>
            <person name="Sun Q."/>
            <person name="Mori K."/>
        </authorList>
    </citation>
    <scope>NUCLEOTIDE SEQUENCE [LARGE SCALE GENOMIC DNA]</scope>
    <source>
        <strain evidence="7 8">TISTR 2452</strain>
    </source>
</reference>
<evidence type="ECO:0000256" key="4">
    <source>
        <dbReference type="PROSITE-ProRule" id="PRU00169"/>
    </source>
</evidence>
<dbReference type="PROSITE" id="PS00041">
    <property type="entry name" value="HTH_ARAC_FAMILY_1"/>
    <property type="match status" value="1"/>
</dbReference>
<evidence type="ECO:0000259" key="5">
    <source>
        <dbReference type="PROSITE" id="PS01124"/>
    </source>
</evidence>
<dbReference type="InterPro" id="IPR011006">
    <property type="entry name" value="CheY-like_superfamily"/>
</dbReference>
<gene>
    <name evidence="7" type="ORF">ACFFSY_22230</name>
</gene>
<dbReference type="SUPFAM" id="SSF46689">
    <property type="entry name" value="Homeodomain-like"/>
    <property type="match status" value="2"/>
</dbReference>
<dbReference type="InterPro" id="IPR018062">
    <property type="entry name" value="HTH_AraC-typ_CS"/>
</dbReference>
<dbReference type="PROSITE" id="PS50110">
    <property type="entry name" value="RESPONSE_REGULATORY"/>
    <property type="match status" value="1"/>
</dbReference>
<evidence type="ECO:0000256" key="1">
    <source>
        <dbReference type="ARBA" id="ARBA00023015"/>
    </source>
</evidence>
<dbReference type="CDD" id="cd17536">
    <property type="entry name" value="REC_YesN-like"/>
    <property type="match status" value="1"/>
</dbReference>
<protein>
    <submittedName>
        <fullName evidence="7">Helix-turn-helix domain-containing protein</fullName>
    </submittedName>
</protein>
<dbReference type="RefSeq" id="WP_377498180.1">
    <property type="nucleotide sequence ID" value="NZ_JBHMDO010000034.1"/>
</dbReference>
<feature type="domain" description="Response regulatory" evidence="6">
    <location>
        <begin position="2"/>
        <end position="118"/>
    </location>
</feature>
<dbReference type="Pfam" id="PF00072">
    <property type="entry name" value="Response_reg"/>
    <property type="match status" value="1"/>
</dbReference>
<dbReference type="PRINTS" id="PR00032">
    <property type="entry name" value="HTHARAC"/>
</dbReference>
<comment type="caution">
    <text evidence="7">The sequence shown here is derived from an EMBL/GenBank/DDBJ whole genome shotgun (WGS) entry which is preliminary data.</text>
</comment>
<evidence type="ECO:0000259" key="6">
    <source>
        <dbReference type="PROSITE" id="PS50110"/>
    </source>
</evidence>
<organism evidence="7 8">
    <name type="scientific">Paenibacillus aurantiacus</name>
    <dbReference type="NCBI Taxonomy" id="1936118"/>
    <lineage>
        <taxon>Bacteria</taxon>
        <taxon>Bacillati</taxon>
        <taxon>Bacillota</taxon>
        <taxon>Bacilli</taxon>
        <taxon>Bacillales</taxon>
        <taxon>Paenibacillaceae</taxon>
        <taxon>Paenibacillus</taxon>
    </lineage>
</organism>
<dbReference type="InterPro" id="IPR001789">
    <property type="entry name" value="Sig_transdc_resp-reg_receiver"/>
</dbReference>
<accession>A0ABV5KTV8</accession>
<dbReference type="PROSITE" id="PS01124">
    <property type="entry name" value="HTH_ARAC_FAMILY_2"/>
    <property type="match status" value="1"/>
</dbReference>
<dbReference type="Pfam" id="PF12833">
    <property type="entry name" value="HTH_18"/>
    <property type="match status" value="1"/>
</dbReference>
<dbReference type="SMART" id="SM00448">
    <property type="entry name" value="REC"/>
    <property type="match status" value="1"/>
</dbReference>
<keyword evidence="8" id="KW-1185">Reference proteome</keyword>
<keyword evidence="2" id="KW-0238">DNA-binding</keyword>
<proteinExistence type="predicted"/>
<keyword evidence="4" id="KW-0597">Phosphoprotein</keyword>
<dbReference type="SMART" id="SM00342">
    <property type="entry name" value="HTH_ARAC"/>
    <property type="match status" value="1"/>
</dbReference>
<keyword evidence="1" id="KW-0805">Transcription regulation</keyword>
<dbReference type="InterPro" id="IPR020449">
    <property type="entry name" value="Tscrpt_reg_AraC-type_HTH"/>
</dbReference>
<dbReference type="InterPro" id="IPR018060">
    <property type="entry name" value="HTH_AraC"/>
</dbReference>
<dbReference type="PANTHER" id="PTHR43280:SF28">
    <property type="entry name" value="HTH-TYPE TRANSCRIPTIONAL ACTIVATOR RHAS"/>
    <property type="match status" value="1"/>
</dbReference>
<dbReference type="SUPFAM" id="SSF52172">
    <property type="entry name" value="CheY-like"/>
    <property type="match status" value="1"/>
</dbReference>
<dbReference type="EMBL" id="JBHMDO010000034">
    <property type="protein sequence ID" value="MFB9328662.1"/>
    <property type="molecule type" value="Genomic_DNA"/>
</dbReference>
<keyword evidence="3" id="KW-0804">Transcription</keyword>
<dbReference type="InterPro" id="IPR009057">
    <property type="entry name" value="Homeodomain-like_sf"/>
</dbReference>
<feature type="modified residue" description="4-aspartylphosphate" evidence="4">
    <location>
        <position position="53"/>
    </location>
</feature>
<evidence type="ECO:0000256" key="2">
    <source>
        <dbReference type="ARBA" id="ARBA00023125"/>
    </source>
</evidence>
<dbReference type="Gene3D" id="1.10.10.60">
    <property type="entry name" value="Homeodomain-like"/>
    <property type="match status" value="2"/>
</dbReference>
<evidence type="ECO:0000313" key="8">
    <source>
        <dbReference type="Proteomes" id="UP001589747"/>
    </source>
</evidence>
<name>A0ABV5KTV8_9BACL</name>
<dbReference type="Gene3D" id="3.40.50.2300">
    <property type="match status" value="1"/>
</dbReference>
<dbReference type="Proteomes" id="UP001589747">
    <property type="component" value="Unassembled WGS sequence"/>
</dbReference>